<organism evidence="3 4">
    <name type="scientific">Bosea caraganae</name>
    <dbReference type="NCBI Taxonomy" id="2763117"/>
    <lineage>
        <taxon>Bacteria</taxon>
        <taxon>Pseudomonadati</taxon>
        <taxon>Pseudomonadota</taxon>
        <taxon>Alphaproteobacteria</taxon>
        <taxon>Hyphomicrobiales</taxon>
        <taxon>Boseaceae</taxon>
        <taxon>Bosea</taxon>
    </lineage>
</organism>
<feature type="domain" description="Amidase" evidence="2">
    <location>
        <begin position="44"/>
        <end position="399"/>
    </location>
</feature>
<dbReference type="SUPFAM" id="SSF75304">
    <property type="entry name" value="Amidase signature (AS) enzymes"/>
    <property type="match status" value="1"/>
</dbReference>
<name>A0A370L7W4_9HYPH</name>
<keyword evidence="4" id="KW-1185">Reference proteome</keyword>
<evidence type="ECO:0000259" key="2">
    <source>
        <dbReference type="Pfam" id="PF01425"/>
    </source>
</evidence>
<dbReference type="OrthoDB" id="9777859at2"/>
<dbReference type="EMBL" id="QQTP01000004">
    <property type="protein sequence ID" value="RDJ26136.1"/>
    <property type="molecule type" value="Genomic_DNA"/>
</dbReference>
<dbReference type="InterPro" id="IPR023631">
    <property type="entry name" value="Amidase_dom"/>
</dbReference>
<dbReference type="PANTHER" id="PTHR11895">
    <property type="entry name" value="TRANSAMIDASE"/>
    <property type="match status" value="1"/>
</dbReference>
<accession>A0A370L7W4</accession>
<evidence type="ECO:0000313" key="4">
    <source>
        <dbReference type="Proteomes" id="UP000255207"/>
    </source>
</evidence>
<reference evidence="4" key="1">
    <citation type="submission" date="2018-07" db="EMBL/GenBank/DDBJ databases">
        <authorList>
            <person name="Safronova V.I."/>
            <person name="Chirak E.R."/>
            <person name="Sazanova A.L."/>
        </authorList>
    </citation>
    <scope>NUCLEOTIDE SEQUENCE [LARGE SCALE GENOMIC DNA]</scope>
    <source>
        <strain evidence="4">RCAM04685</strain>
    </source>
</reference>
<gene>
    <name evidence="3" type="ORF">DWE98_09855</name>
</gene>
<dbReference type="Gene3D" id="3.90.1300.10">
    <property type="entry name" value="Amidase signature (AS) domain"/>
    <property type="match status" value="1"/>
</dbReference>
<dbReference type="Proteomes" id="UP000255207">
    <property type="component" value="Unassembled WGS sequence"/>
</dbReference>
<evidence type="ECO:0000256" key="1">
    <source>
        <dbReference type="ARBA" id="ARBA00009199"/>
    </source>
</evidence>
<comment type="similarity">
    <text evidence="1">Belongs to the amidase family.</text>
</comment>
<protein>
    <submittedName>
        <fullName evidence="3">Amidase</fullName>
    </submittedName>
</protein>
<dbReference type="RefSeq" id="WP_114829025.1">
    <property type="nucleotide sequence ID" value="NZ_QQTO01000022.1"/>
</dbReference>
<dbReference type="Pfam" id="PF01425">
    <property type="entry name" value="Amidase"/>
    <property type="match status" value="1"/>
</dbReference>
<dbReference type="InterPro" id="IPR000120">
    <property type="entry name" value="Amidase"/>
</dbReference>
<dbReference type="GO" id="GO:0003824">
    <property type="term" value="F:catalytic activity"/>
    <property type="evidence" value="ECO:0007669"/>
    <property type="project" value="InterPro"/>
</dbReference>
<comment type="caution">
    <text evidence="3">The sequence shown here is derived from an EMBL/GenBank/DDBJ whole genome shotgun (WGS) entry which is preliminary data.</text>
</comment>
<dbReference type="AlphaFoldDB" id="A0A370L7W4"/>
<proteinExistence type="inferred from homology"/>
<dbReference type="PANTHER" id="PTHR11895:SF151">
    <property type="entry name" value="GLUTAMYL-TRNA(GLN) AMIDOTRANSFERASE SUBUNIT A"/>
    <property type="match status" value="1"/>
</dbReference>
<dbReference type="InterPro" id="IPR036928">
    <property type="entry name" value="AS_sf"/>
</dbReference>
<evidence type="ECO:0000313" key="3">
    <source>
        <dbReference type="EMBL" id="RDJ26136.1"/>
    </source>
</evidence>
<sequence length="414" mass="42496">MLRAREIARLAAAGQDAAAAELKRCEALISAREGDIRAFASRPAQLEPGTGPLAGIACGVKDIVDTADLPTGMGSSIYDGWQPRADAPIVTALKAAGATIAGKTHTTAFAFLDPAPTRNPHDLNASPGGSSSGSAAAVAAGMVPLAIGTQTGGSVIRPAAYCGVAAIKPSYGLLPTVGIKTFSWSLDTAGLMAASADDLGFALAALTGRAELDAPEAGLKGLRIGVARQDFAGAADAASDEALRRITALAAGAGAKLVELASPPALAEAFHAHGPLQDFEATQALAWEYAERRAALPPKLRAYLDSARNVTPRQYDEARRLSRRGRAACHDVFTEIDVVISYAAPGEAPATLASTGDSKFNRLWTLLGTPCLTIPLTKGPRGLPVSFQVIGRFGADDEVIAVAKSLEKLAAAEV</sequence>